<dbReference type="EMBL" id="RCTY01000019">
    <property type="protein sequence ID" value="ROU08048.1"/>
    <property type="molecule type" value="Genomic_DNA"/>
</dbReference>
<dbReference type="Gene3D" id="3.40.50.2300">
    <property type="match status" value="1"/>
</dbReference>
<sequence length="114" mass="13062">MEDDEPLNLLFICSRNQWRSPTAETVWRNHADLRARSAGTSPNARRRVSADDIRWAHAIFVMENKHRSRLQAEFGRVVANKPVHVLDIPDEYRYMDPELVDLLKASVGAILGLP</sequence>
<accession>A0A3N2RKN4</accession>
<dbReference type="PIRSF" id="PIRSF029416">
    <property type="entry name" value="UCP029416_PTP"/>
    <property type="match status" value="1"/>
</dbReference>
<gene>
    <name evidence="1" type="ORF">D9T17_06800</name>
</gene>
<reference evidence="1 2" key="1">
    <citation type="submission" date="2018-10" db="EMBL/GenBank/DDBJ databases">
        <title>The genome of Lysobacter enzymogenes OH11.</title>
        <authorList>
            <person name="Liu F."/>
            <person name="Zhao Y."/>
            <person name="Qian G."/>
            <person name="Chen Y."/>
            <person name="Xu H."/>
        </authorList>
    </citation>
    <scope>NUCLEOTIDE SEQUENCE [LARGE SCALE GENOMIC DNA]</scope>
    <source>
        <strain evidence="1 2">OH11</strain>
    </source>
</reference>
<organism evidence="1 2">
    <name type="scientific">Lysobacter enzymogenes</name>
    <dbReference type="NCBI Taxonomy" id="69"/>
    <lineage>
        <taxon>Bacteria</taxon>
        <taxon>Pseudomonadati</taxon>
        <taxon>Pseudomonadota</taxon>
        <taxon>Gammaproteobacteria</taxon>
        <taxon>Lysobacterales</taxon>
        <taxon>Lysobacteraceae</taxon>
        <taxon>Lysobacter</taxon>
    </lineage>
</organism>
<dbReference type="InterPro" id="IPR016919">
    <property type="entry name" value="UCP029416_PTP"/>
</dbReference>
<comment type="caution">
    <text evidence="1">The sequence shown here is derived from an EMBL/GenBank/DDBJ whole genome shotgun (WGS) entry which is preliminary data.</text>
</comment>
<protein>
    <submittedName>
        <fullName evidence="1">Phosphotyrosine protein phosphatase</fullName>
    </submittedName>
</protein>
<evidence type="ECO:0000313" key="1">
    <source>
        <dbReference type="EMBL" id="ROU08048.1"/>
    </source>
</evidence>
<evidence type="ECO:0000313" key="2">
    <source>
        <dbReference type="Proteomes" id="UP000275910"/>
    </source>
</evidence>
<dbReference type="AlphaFoldDB" id="A0A3N2RKN4"/>
<name>A0A3N2RKN4_LYSEN</name>
<dbReference type="Proteomes" id="UP000275910">
    <property type="component" value="Unassembled WGS sequence"/>
</dbReference>
<dbReference type="InterPro" id="IPR036196">
    <property type="entry name" value="Ptyr_pPase_sf"/>
</dbReference>
<proteinExistence type="predicted"/>
<dbReference type="SUPFAM" id="SSF52788">
    <property type="entry name" value="Phosphotyrosine protein phosphatases I"/>
    <property type="match status" value="1"/>
</dbReference>